<keyword evidence="4" id="KW-1185">Reference proteome</keyword>
<protein>
    <submittedName>
        <fullName evidence="3">Uncharacterized protein</fullName>
    </submittedName>
</protein>
<accession>A0ABR4QMD6</accession>
<proteinExistence type="predicted"/>
<sequence length="88" mass="9553">MRCLVAREAAVLPCLDLLCCSFKNTAICKWQMILIHSGGSISASFVFFAWILAVFGVLAFRALRQDSACGAKKPGSAENDDPEPPTIY</sequence>
<keyword evidence="2" id="KW-1133">Transmembrane helix</keyword>
<organism evidence="3 4">
    <name type="scientific">Taenia crassiceps</name>
    <dbReference type="NCBI Taxonomy" id="6207"/>
    <lineage>
        <taxon>Eukaryota</taxon>
        <taxon>Metazoa</taxon>
        <taxon>Spiralia</taxon>
        <taxon>Lophotrochozoa</taxon>
        <taxon>Platyhelminthes</taxon>
        <taxon>Cestoda</taxon>
        <taxon>Eucestoda</taxon>
        <taxon>Cyclophyllidea</taxon>
        <taxon>Taeniidae</taxon>
        <taxon>Taenia</taxon>
    </lineage>
</organism>
<reference evidence="3 4" key="1">
    <citation type="journal article" date="2022" name="Front. Cell. Infect. Microbiol.">
        <title>The Genomes of Two Strains of Taenia crassiceps the Animal Model for the Study of Human Cysticercosis.</title>
        <authorList>
            <person name="Bobes R.J."/>
            <person name="Estrada K."/>
            <person name="Rios-Valencia D.G."/>
            <person name="Calderon-Gallegos A."/>
            <person name="de la Torre P."/>
            <person name="Carrero J.C."/>
            <person name="Sanchez-Flores A."/>
            <person name="Laclette J.P."/>
        </authorList>
    </citation>
    <scope>NUCLEOTIDE SEQUENCE [LARGE SCALE GENOMIC DNA]</scope>
    <source>
        <strain evidence="3">WFUcys</strain>
    </source>
</reference>
<evidence type="ECO:0000256" key="1">
    <source>
        <dbReference type="SAM" id="MobiDB-lite"/>
    </source>
</evidence>
<keyword evidence="2" id="KW-0472">Membrane</keyword>
<dbReference type="Proteomes" id="UP001651158">
    <property type="component" value="Unassembled WGS sequence"/>
</dbReference>
<comment type="caution">
    <text evidence="3">The sequence shown here is derived from an EMBL/GenBank/DDBJ whole genome shotgun (WGS) entry which is preliminary data.</text>
</comment>
<feature type="region of interest" description="Disordered" evidence="1">
    <location>
        <begin position="69"/>
        <end position="88"/>
    </location>
</feature>
<keyword evidence="2" id="KW-0812">Transmembrane</keyword>
<feature type="transmembrane region" description="Helical" evidence="2">
    <location>
        <begin position="41"/>
        <end position="63"/>
    </location>
</feature>
<dbReference type="EMBL" id="JAKROA010000002">
    <property type="protein sequence ID" value="KAL5110737.1"/>
    <property type="molecule type" value="Genomic_DNA"/>
</dbReference>
<evidence type="ECO:0000256" key="2">
    <source>
        <dbReference type="SAM" id="Phobius"/>
    </source>
</evidence>
<gene>
    <name evidence="3" type="ORF">TcWFU_007936</name>
</gene>
<name>A0ABR4QMD6_9CEST</name>
<evidence type="ECO:0000313" key="3">
    <source>
        <dbReference type="EMBL" id="KAL5110737.1"/>
    </source>
</evidence>
<feature type="compositionally biased region" description="Acidic residues" evidence="1">
    <location>
        <begin position="78"/>
        <end position="88"/>
    </location>
</feature>
<evidence type="ECO:0000313" key="4">
    <source>
        <dbReference type="Proteomes" id="UP001651158"/>
    </source>
</evidence>